<keyword evidence="3" id="KW-1185">Reference proteome</keyword>
<comment type="caution">
    <text evidence="2">The sequence shown here is derived from an EMBL/GenBank/DDBJ whole genome shotgun (WGS) entry which is preliminary data.</text>
</comment>
<feature type="compositionally biased region" description="Basic and acidic residues" evidence="1">
    <location>
        <begin position="20"/>
        <end position="43"/>
    </location>
</feature>
<evidence type="ECO:0000313" key="2">
    <source>
        <dbReference type="EMBL" id="MBB4837290.1"/>
    </source>
</evidence>
<dbReference type="EMBL" id="JACHLN010000001">
    <property type="protein sequence ID" value="MBB4837290.1"/>
    <property type="molecule type" value="Genomic_DNA"/>
</dbReference>
<dbReference type="AlphaFoldDB" id="A0A7W7NPN3"/>
<evidence type="ECO:0000313" key="3">
    <source>
        <dbReference type="Proteomes" id="UP000575241"/>
    </source>
</evidence>
<reference evidence="2 3" key="1">
    <citation type="submission" date="2020-08" db="EMBL/GenBank/DDBJ databases">
        <title>Functional genomics of gut bacteria from endangered species of beetles.</title>
        <authorList>
            <person name="Carlos-Shanley C."/>
        </authorList>
    </citation>
    <scope>NUCLEOTIDE SEQUENCE [LARGE SCALE GENOMIC DNA]</scope>
    <source>
        <strain evidence="2 3">S00224</strain>
    </source>
</reference>
<dbReference type="RefSeq" id="WP_184161602.1">
    <property type="nucleotide sequence ID" value="NZ_JACHLN010000001.1"/>
</dbReference>
<organism evidence="2 3">
    <name type="scientific">Sphingomonas kyeonggiensis</name>
    <dbReference type="NCBI Taxonomy" id="1268553"/>
    <lineage>
        <taxon>Bacteria</taxon>
        <taxon>Pseudomonadati</taxon>
        <taxon>Pseudomonadota</taxon>
        <taxon>Alphaproteobacteria</taxon>
        <taxon>Sphingomonadales</taxon>
        <taxon>Sphingomonadaceae</taxon>
        <taxon>Sphingomonas</taxon>
    </lineage>
</organism>
<feature type="compositionally biased region" description="Basic and acidic residues" evidence="1">
    <location>
        <begin position="51"/>
        <end position="64"/>
    </location>
</feature>
<protein>
    <submittedName>
        <fullName evidence="2">Uncharacterized protein</fullName>
    </submittedName>
</protein>
<sequence>MSKIVMLTVAAAYVNGVMRHPHEGPRHLEDGEADRLINGKEADDVTSDFTAEQRKAMPVERSDADPVPAAALLAADATDHQANIPATEPAAAGEAPKSKKETSK</sequence>
<proteinExistence type="predicted"/>
<feature type="compositionally biased region" description="Low complexity" evidence="1">
    <location>
        <begin position="85"/>
        <end position="95"/>
    </location>
</feature>
<feature type="region of interest" description="Disordered" evidence="1">
    <location>
        <begin position="79"/>
        <end position="104"/>
    </location>
</feature>
<dbReference type="Proteomes" id="UP000575241">
    <property type="component" value="Unassembled WGS sequence"/>
</dbReference>
<evidence type="ECO:0000256" key="1">
    <source>
        <dbReference type="SAM" id="MobiDB-lite"/>
    </source>
</evidence>
<name>A0A7W7NPN3_9SPHN</name>
<gene>
    <name evidence="2" type="ORF">HNP52_000341</name>
</gene>
<feature type="region of interest" description="Disordered" evidence="1">
    <location>
        <begin position="19"/>
        <end position="65"/>
    </location>
</feature>
<accession>A0A7W7NPN3</accession>